<organism evidence="5 6">
    <name type="scientific">Microbacterium lemovicicum</name>
    <dbReference type="NCBI Taxonomy" id="1072463"/>
    <lineage>
        <taxon>Bacteria</taxon>
        <taxon>Bacillati</taxon>
        <taxon>Actinomycetota</taxon>
        <taxon>Actinomycetes</taxon>
        <taxon>Micrococcales</taxon>
        <taxon>Microbacteriaceae</taxon>
        <taxon>Microbacterium</taxon>
    </lineage>
</organism>
<evidence type="ECO:0000313" key="5">
    <source>
        <dbReference type="EMBL" id="AZS35902.1"/>
    </source>
</evidence>
<evidence type="ECO:0000256" key="2">
    <source>
        <dbReference type="ARBA" id="ARBA00023326"/>
    </source>
</evidence>
<dbReference type="Gene3D" id="2.60.40.10">
    <property type="entry name" value="Immunoglobulins"/>
    <property type="match status" value="1"/>
</dbReference>
<evidence type="ECO:0000256" key="3">
    <source>
        <dbReference type="SAM" id="SignalP"/>
    </source>
</evidence>
<dbReference type="Gene3D" id="2.160.20.10">
    <property type="entry name" value="Single-stranded right-handed beta-helix, Pectin lyase-like"/>
    <property type="match status" value="1"/>
</dbReference>
<dbReference type="GO" id="GO:0016798">
    <property type="term" value="F:hydrolase activity, acting on glycosyl bonds"/>
    <property type="evidence" value="ECO:0007669"/>
    <property type="project" value="UniProtKB-KW"/>
</dbReference>
<keyword evidence="2" id="KW-0119">Carbohydrate metabolism</keyword>
<reference evidence="5 6" key="1">
    <citation type="submission" date="2018-08" db="EMBL/GenBank/DDBJ databases">
        <title>Microbacterium lemovicicum sp. nov., a bacterium isolated from a natural uranium-rich soil.</title>
        <authorList>
            <person name="ORTET P."/>
        </authorList>
    </citation>
    <scope>NUCLEOTIDE SEQUENCE [LARGE SCALE GENOMIC DNA]</scope>
    <source>
        <strain evidence="5 6">Viu22</strain>
    </source>
</reference>
<dbReference type="Gene3D" id="2.60.120.260">
    <property type="entry name" value="Galactose-binding domain-like"/>
    <property type="match status" value="1"/>
</dbReference>
<evidence type="ECO:0000256" key="1">
    <source>
        <dbReference type="ARBA" id="ARBA00023295"/>
    </source>
</evidence>
<feature type="chain" id="PRO_5019037479" description="Fibronectin type-III domain-containing protein" evidence="3">
    <location>
        <begin position="33"/>
        <end position="582"/>
    </location>
</feature>
<dbReference type="GO" id="GO:0000272">
    <property type="term" value="P:polysaccharide catabolic process"/>
    <property type="evidence" value="ECO:0007669"/>
    <property type="project" value="UniProtKB-KW"/>
</dbReference>
<dbReference type="AlphaFoldDB" id="A0A3S9W727"/>
<dbReference type="InterPro" id="IPR036116">
    <property type="entry name" value="FN3_sf"/>
</dbReference>
<dbReference type="InterPro" id="IPR012334">
    <property type="entry name" value="Pectin_lyas_fold"/>
</dbReference>
<keyword evidence="1" id="KW-0378">Hydrolase</keyword>
<protein>
    <recommendedName>
        <fullName evidence="4">Fibronectin type-III domain-containing protein</fullName>
    </recommendedName>
</protein>
<keyword evidence="1" id="KW-0326">Glycosidase</keyword>
<keyword evidence="2" id="KW-0624">Polysaccharide degradation</keyword>
<dbReference type="EMBL" id="CP031423">
    <property type="protein sequence ID" value="AZS35902.1"/>
    <property type="molecule type" value="Genomic_DNA"/>
</dbReference>
<keyword evidence="3" id="KW-0732">Signal</keyword>
<dbReference type="KEGG" id="mlv:CVS47_00500"/>
<dbReference type="SUPFAM" id="SSF49265">
    <property type="entry name" value="Fibronectin type III"/>
    <property type="match status" value="1"/>
</dbReference>
<proteinExistence type="predicted"/>
<dbReference type="InterPro" id="IPR013783">
    <property type="entry name" value="Ig-like_fold"/>
</dbReference>
<dbReference type="InterPro" id="IPR011050">
    <property type="entry name" value="Pectin_lyase_fold/virulence"/>
</dbReference>
<accession>A0A3S9W727</accession>
<dbReference type="Proteomes" id="UP000276888">
    <property type="component" value="Chromosome"/>
</dbReference>
<gene>
    <name evidence="5" type="ORF">CVS47_00500</name>
</gene>
<evidence type="ECO:0000259" key="4">
    <source>
        <dbReference type="PROSITE" id="PS50853"/>
    </source>
</evidence>
<dbReference type="SUPFAM" id="SSF51126">
    <property type="entry name" value="Pectin lyase-like"/>
    <property type="match status" value="1"/>
</dbReference>
<dbReference type="CDD" id="cd00063">
    <property type="entry name" value="FN3"/>
    <property type="match status" value="1"/>
</dbReference>
<dbReference type="PROSITE" id="PS50853">
    <property type="entry name" value="FN3"/>
    <property type="match status" value="1"/>
</dbReference>
<evidence type="ECO:0000313" key="6">
    <source>
        <dbReference type="Proteomes" id="UP000276888"/>
    </source>
</evidence>
<dbReference type="InterPro" id="IPR003961">
    <property type="entry name" value="FN3_dom"/>
</dbReference>
<keyword evidence="6" id="KW-1185">Reference proteome</keyword>
<feature type="signal peptide" evidence="3">
    <location>
        <begin position="1"/>
        <end position="32"/>
    </location>
</feature>
<feature type="domain" description="Fibronectin type-III" evidence="4">
    <location>
        <begin position="184"/>
        <end position="283"/>
    </location>
</feature>
<dbReference type="SMART" id="SM00060">
    <property type="entry name" value="FN3"/>
    <property type="match status" value="1"/>
</dbReference>
<sequence length="582" mass="60592">MIRSRSARMSAVVLALSVFLCSVLQQGTPAQAGTEVATKGPSSTLNRMADTATVASGTHEETSAAISKIGDWVVAKHSSDSAGASANAKARGNYAELSFSGDSVEWIGRSGPSLGIAEVYVDGVMMKQVDLYSNQQTFQTVLFRTGSLSTNTHTIRIVRTGTHSASSTGNDISLDAFRVIDNAAPAAPRNISVAPARDSLLVKWDPSSEPDVVGYRLYRALEDGPFALISGSDSLSTTNFLDVGLTYGARYRYSVTALDSSGNQSLRGKLPSAVQPAPVTPPFRASNCPATGTKVSTLEQLRTAVASARPGTVILLAPGTYRGGITVTSSGTSDKPIWICGPRTAILDNQNVQSKNGVHLDGADNVHVAGISIQNFRKGIVISGSVGSSVADVSIASTGEEAVKVRYSSTDTAVLYNVIRQTGLAIPMYGEGVYLGTSPKDWCSVNGCEPDRSDRTVVVGNDIARTTADPIEAKPGTSGGVIRGNTIDAGGVSEVTTIVAIKGNDYIVVDNVARNGVGPSGFYASETEVAGWGQNNIFARNNVALLNAGVAIYVKTGANNVVDCSNTPAGQGVERSNVVCQK</sequence>
<name>A0A3S9W727_9MICO</name>